<sequence length="474" mass="53173">MDDDEPRERALSERPRPYFPFRQACQLPSPQSLQPSRTEQLLLKGDFASSPDFLGTARHLDCHPDISNNHLQLHLGLPPENDPPQLLYNTEAYRYSSLFPPNHHLNPEFAQEYQLEDELGSGGYGFVMTAYHRVRGYEVAVKFIVKEKVPDHAWMYDPIAGKLPAEIVILRGIQHDNIVKCLGVFEDNLYFYLVQELHGSPWHKRHRLESGGPDGLCMHPLSSLSTPALSPSSSESSLPTSEPATPPLAFATLQPHVGVGHSEPIPSSLSSVSKYLDSSHLFASQSDRPLRYHRRPSHDLFECIEQSEDKKLSEEQARHVFAQVVDAVKYLHQSGIIHRDIKDENLVIDKNLTVKLIDFGSAIAIDPAQPAPYFNMFYGTAAYASSEILLKKSYQAAPAEIWTLGILLSYLLAGVSPFPNARDAVDGRIFLSEKVVGKISDDAMDLIRRCLDPNPETRATISQVEAHAWLRLRD</sequence>
<dbReference type="PANTHER" id="PTHR24346:SF72">
    <property type="entry name" value="CAMK PROTEIN KINASE"/>
    <property type="match status" value="1"/>
</dbReference>
<dbReference type="InterPro" id="IPR011009">
    <property type="entry name" value="Kinase-like_dom_sf"/>
</dbReference>
<dbReference type="PANTHER" id="PTHR24346">
    <property type="entry name" value="MAP/MICROTUBULE AFFINITY-REGULATING KINASE"/>
    <property type="match status" value="1"/>
</dbReference>
<dbReference type="InterPro" id="IPR008271">
    <property type="entry name" value="Ser/Thr_kinase_AS"/>
</dbReference>
<reference evidence="7 8" key="1">
    <citation type="journal article" date="2018" name="Evol. Lett.">
        <title>Horizontal gene cluster transfer increased hallucinogenic mushroom diversity.</title>
        <authorList>
            <person name="Reynolds H.T."/>
            <person name="Vijayakumar V."/>
            <person name="Gluck-Thaler E."/>
            <person name="Korotkin H.B."/>
            <person name="Matheny P.B."/>
            <person name="Slot J.C."/>
        </authorList>
    </citation>
    <scope>NUCLEOTIDE SEQUENCE [LARGE SCALE GENOMIC DNA]</scope>
    <source>
        <strain evidence="7 8">SRW20</strain>
    </source>
</reference>
<gene>
    <name evidence="7" type="ORF">CVT26_013699</name>
</gene>
<evidence type="ECO:0000313" key="8">
    <source>
        <dbReference type="Proteomes" id="UP000284706"/>
    </source>
</evidence>
<proteinExistence type="inferred from homology"/>
<name>A0A409YWQ3_9AGAR</name>
<feature type="binding site" evidence="3">
    <location>
        <position position="146"/>
    </location>
    <ligand>
        <name>ATP</name>
        <dbReference type="ChEBI" id="CHEBI:30616"/>
    </ligand>
</feature>
<dbReference type="InParanoid" id="A0A409YWQ3"/>
<keyword evidence="4" id="KW-0723">Serine/threonine-protein kinase</keyword>
<dbReference type="GO" id="GO:0005524">
    <property type="term" value="F:ATP binding"/>
    <property type="evidence" value="ECO:0007669"/>
    <property type="project" value="UniProtKB-UniRule"/>
</dbReference>
<evidence type="ECO:0000256" key="1">
    <source>
        <dbReference type="ARBA" id="ARBA00022741"/>
    </source>
</evidence>
<dbReference type="GO" id="GO:0005634">
    <property type="term" value="C:nucleus"/>
    <property type="evidence" value="ECO:0007669"/>
    <property type="project" value="TreeGrafter"/>
</dbReference>
<dbReference type="GO" id="GO:0045719">
    <property type="term" value="P:negative regulation of glycogen biosynthetic process"/>
    <property type="evidence" value="ECO:0007669"/>
    <property type="project" value="TreeGrafter"/>
</dbReference>
<keyword evidence="2 3" id="KW-0067">ATP-binding</keyword>
<organism evidence="7 8">
    <name type="scientific">Gymnopilus dilepis</name>
    <dbReference type="NCBI Taxonomy" id="231916"/>
    <lineage>
        <taxon>Eukaryota</taxon>
        <taxon>Fungi</taxon>
        <taxon>Dikarya</taxon>
        <taxon>Basidiomycota</taxon>
        <taxon>Agaricomycotina</taxon>
        <taxon>Agaricomycetes</taxon>
        <taxon>Agaricomycetidae</taxon>
        <taxon>Agaricales</taxon>
        <taxon>Agaricineae</taxon>
        <taxon>Hymenogastraceae</taxon>
        <taxon>Gymnopilus</taxon>
    </lineage>
</organism>
<evidence type="ECO:0000256" key="5">
    <source>
        <dbReference type="SAM" id="MobiDB-lite"/>
    </source>
</evidence>
<dbReference type="InterPro" id="IPR017441">
    <property type="entry name" value="Protein_kinase_ATP_BS"/>
</dbReference>
<protein>
    <recommendedName>
        <fullName evidence="6">Protein kinase domain-containing protein</fullName>
    </recommendedName>
</protein>
<evidence type="ECO:0000256" key="2">
    <source>
        <dbReference type="ARBA" id="ARBA00022840"/>
    </source>
</evidence>
<dbReference type="EMBL" id="NHYE01000131">
    <property type="protein sequence ID" value="PPR07383.1"/>
    <property type="molecule type" value="Genomic_DNA"/>
</dbReference>
<evidence type="ECO:0000313" key="7">
    <source>
        <dbReference type="EMBL" id="PPR07383.1"/>
    </source>
</evidence>
<dbReference type="Pfam" id="PF00069">
    <property type="entry name" value="Pkinase"/>
    <property type="match status" value="2"/>
</dbReference>
<dbReference type="AlphaFoldDB" id="A0A409YWQ3"/>
<dbReference type="SMART" id="SM00220">
    <property type="entry name" value="S_TKc"/>
    <property type="match status" value="1"/>
</dbReference>
<feature type="region of interest" description="Disordered" evidence="5">
    <location>
        <begin position="225"/>
        <end position="245"/>
    </location>
</feature>
<keyword evidence="4" id="KW-0808">Transferase</keyword>
<keyword evidence="8" id="KW-1185">Reference proteome</keyword>
<keyword evidence="4" id="KW-0418">Kinase</keyword>
<dbReference type="GO" id="GO:0035556">
    <property type="term" value="P:intracellular signal transduction"/>
    <property type="evidence" value="ECO:0007669"/>
    <property type="project" value="TreeGrafter"/>
</dbReference>
<dbReference type="PROSITE" id="PS00107">
    <property type="entry name" value="PROTEIN_KINASE_ATP"/>
    <property type="match status" value="1"/>
</dbReference>
<keyword evidence="1 3" id="KW-0547">Nucleotide-binding</keyword>
<dbReference type="Proteomes" id="UP000284706">
    <property type="component" value="Unassembled WGS sequence"/>
</dbReference>
<dbReference type="SUPFAM" id="SSF56112">
    <property type="entry name" value="Protein kinase-like (PK-like)"/>
    <property type="match status" value="1"/>
</dbReference>
<evidence type="ECO:0000256" key="3">
    <source>
        <dbReference type="PROSITE-ProRule" id="PRU10141"/>
    </source>
</evidence>
<feature type="domain" description="Protein kinase" evidence="6">
    <location>
        <begin position="113"/>
        <end position="470"/>
    </location>
</feature>
<dbReference type="InterPro" id="IPR000719">
    <property type="entry name" value="Prot_kinase_dom"/>
</dbReference>
<dbReference type="GO" id="GO:0004674">
    <property type="term" value="F:protein serine/threonine kinase activity"/>
    <property type="evidence" value="ECO:0007669"/>
    <property type="project" value="UniProtKB-KW"/>
</dbReference>
<dbReference type="STRING" id="231916.A0A409YWQ3"/>
<comment type="caution">
    <text evidence="7">The sequence shown here is derived from an EMBL/GenBank/DDBJ whole genome shotgun (WGS) entry which is preliminary data.</text>
</comment>
<dbReference type="PROSITE" id="PS00108">
    <property type="entry name" value="PROTEIN_KINASE_ST"/>
    <property type="match status" value="1"/>
</dbReference>
<comment type="similarity">
    <text evidence="4">Belongs to the protein kinase superfamily.</text>
</comment>
<dbReference type="PROSITE" id="PS50011">
    <property type="entry name" value="PROTEIN_KINASE_DOM"/>
    <property type="match status" value="1"/>
</dbReference>
<dbReference type="GO" id="GO:0005829">
    <property type="term" value="C:cytosol"/>
    <property type="evidence" value="ECO:0007669"/>
    <property type="project" value="TreeGrafter"/>
</dbReference>
<feature type="region of interest" description="Disordered" evidence="5">
    <location>
        <begin position="1"/>
        <end position="33"/>
    </location>
</feature>
<accession>A0A409YWQ3</accession>
<evidence type="ECO:0000259" key="6">
    <source>
        <dbReference type="PROSITE" id="PS50011"/>
    </source>
</evidence>
<dbReference type="OrthoDB" id="10252171at2759"/>
<evidence type="ECO:0000256" key="4">
    <source>
        <dbReference type="RuleBase" id="RU000304"/>
    </source>
</evidence>
<dbReference type="Gene3D" id="3.30.200.20">
    <property type="entry name" value="Phosphorylase Kinase, domain 1"/>
    <property type="match status" value="1"/>
</dbReference>
<feature type="compositionally biased region" description="Basic and acidic residues" evidence="5">
    <location>
        <begin position="1"/>
        <end position="16"/>
    </location>
</feature>
<dbReference type="Gene3D" id="1.10.510.10">
    <property type="entry name" value="Transferase(Phosphotransferase) domain 1"/>
    <property type="match status" value="1"/>
</dbReference>